<dbReference type="InterPro" id="IPR011335">
    <property type="entry name" value="Restrct_endonuc-II-like"/>
</dbReference>
<name>A0A6J5QT74_9CAUD</name>
<sequence>MSAAQDRRGFVGGSDAKRIIEGDWLALYEEKVGIRQPADLSDIFRVQLGSWTEPFHRRWLVEKLLMKISESTAPHHHPDFEWMRGQIDGWWHEHDSFIELKHTNERATVRTMVETYQPQIAHYCLCTQRDHGYLSFIAGNNDPVVCKVEPSRAYFEELESLEKNFWWHVENEVAPDQYMHAEQFADVYAEAKNVKVDGMRFVDMSGNNQWADMARTLIETKPAADLFDKTKDEIKSLVEKDVAEAAGHGLTIKRDKRGALRFTFDREAA</sequence>
<evidence type="ECO:0000313" key="2">
    <source>
        <dbReference type="EMBL" id="CAB4187790.1"/>
    </source>
</evidence>
<gene>
    <name evidence="2" type="ORF">UFOVP1167_33</name>
</gene>
<dbReference type="InterPro" id="IPR019080">
    <property type="entry name" value="YqaJ_viral_recombinase"/>
</dbReference>
<reference evidence="2" key="1">
    <citation type="submission" date="2020-05" db="EMBL/GenBank/DDBJ databases">
        <authorList>
            <person name="Chiriac C."/>
            <person name="Salcher M."/>
            <person name="Ghai R."/>
            <person name="Kavagutti S V."/>
        </authorList>
    </citation>
    <scope>NUCLEOTIDE SEQUENCE</scope>
</reference>
<dbReference type="EMBL" id="LR797113">
    <property type="protein sequence ID" value="CAB4187790.1"/>
    <property type="molecule type" value="Genomic_DNA"/>
</dbReference>
<dbReference type="Pfam" id="PF09588">
    <property type="entry name" value="YqaJ"/>
    <property type="match status" value="1"/>
</dbReference>
<accession>A0A6J5QT74</accession>
<dbReference type="InterPro" id="IPR011604">
    <property type="entry name" value="PDDEXK-like_dom_sf"/>
</dbReference>
<proteinExistence type="predicted"/>
<dbReference type="Gene3D" id="3.90.320.10">
    <property type="match status" value="1"/>
</dbReference>
<feature type="domain" description="YqaJ viral recombinase" evidence="1">
    <location>
        <begin position="5"/>
        <end position="129"/>
    </location>
</feature>
<dbReference type="SUPFAM" id="SSF52980">
    <property type="entry name" value="Restriction endonuclease-like"/>
    <property type="match status" value="1"/>
</dbReference>
<evidence type="ECO:0000259" key="1">
    <source>
        <dbReference type="Pfam" id="PF09588"/>
    </source>
</evidence>
<organism evidence="2">
    <name type="scientific">uncultured Caudovirales phage</name>
    <dbReference type="NCBI Taxonomy" id="2100421"/>
    <lineage>
        <taxon>Viruses</taxon>
        <taxon>Duplodnaviria</taxon>
        <taxon>Heunggongvirae</taxon>
        <taxon>Uroviricota</taxon>
        <taxon>Caudoviricetes</taxon>
        <taxon>Peduoviridae</taxon>
        <taxon>Maltschvirus</taxon>
        <taxon>Maltschvirus maltsch</taxon>
    </lineage>
</organism>
<protein>
    <recommendedName>
        <fullName evidence="1">YqaJ viral recombinase domain-containing protein</fullName>
    </recommendedName>
</protein>